<evidence type="ECO:0000313" key="2">
    <source>
        <dbReference type="Proteomes" id="UP000808337"/>
    </source>
</evidence>
<dbReference type="AlphaFoldDB" id="A0A9D7SY89"/>
<comment type="caution">
    <text evidence="1">The sequence shown here is derived from an EMBL/GenBank/DDBJ whole genome shotgun (WGS) entry which is preliminary data.</text>
</comment>
<proteinExistence type="predicted"/>
<reference evidence="1 2" key="1">
    <citation type="submission" date="2020-10" db="EMBL/GenBank/DDBJ databases">
        <title>Connecting structure to function with the recovery of over 1000 high-quality activated sludge metagenome-assembled genomes encoding full-length rRNA genes using long-read sequencing.</title>
        <authorList>
            <person name="Singleton C.M."/>
            <person name="Petriglieri F."/>
            <person name="Kristensen J.M."/>
            <person name="Kirkegaard R.H."/>
            <person name="Michaelsen T.Y."/>
            <person name="Andersen M.H."/>
            <person name="Karst S.M."/>
            <person name="Dueholm M.S."/>
            <person name="Nielsen P.H."/>
            <person name="Albertsen M."/>
        </authorList>
    </citation>
    <scope>NUCLEOTIDE SEQUENCE [LARGE SCALE GENOMIC DNA]</scope>
    <source>
        <strain evidence="1">Ribe_18-Q3-R11-54_MAXAC.273</strain>
    </source>
</reference>
<dbReference type="EMBL" id="JADKGY010000029">
    <property type="protein sequence ID" value="MBK9984173.1"/>
    <property type="molecule type" value="Genomic_DNA"/>
</dbReference>
<sequence>MNTSKHYMDPASLPADYNYFTRIHAVELDNSIKPWKAFASIVSGESYHIRRFKSSLFRAKLIQILNDEEFDIIQLETLYLAPYVDTIRRHSNAKIVMRAHNVEHEIWERITHNTGSNLKKWYLAYLTRKLRQYEIEQFPVYDYLVTLTERDLFQFREKGYQNGASAAPIGFDPDLYPYHPPVFGKDMSLCFIGSLDWMPNREGLEWFLSNCWPKIHKKWPKITFHIAGRNTPMSLLELRLPNVIVHGEVADAAEFISRHSAMVVPLFSGSGMRVKIVEGMVMGKLIITTSLGKEGIEGQHKKHFLLANDAEEFIDAIHYCIEHPGEASQIGLNAIEKASEQFDKHEAASQIMEIYQSLMNYHSQPAEHSSAGNASN</sequence>
<accession>A0A9D7SY89</accession>
<organism evidence="1 2">
    <name type="scientific">Candidatus Opimibacter skivensis</name>
    <dbReference type="NCBI Taxonomy" id="2982028"/>
    <lineage>
        <taxon>Bacteria</taxon>
        <taxon>Pseudomonadati</taxon>
        <taxon>Bacteroidota</taxon>
        <taxon>Saprospiria</taxon>
        <taxon>Saprospirales</taxon>
        <taxon>Saprospiraceae</taxon>
        <taxon>Candidatus Opimibacter</taxon>
    </lineage>
</organism>
<name>A0A9D7SY89_9BACT</name>
<dbReference type="Gene3D" id="3.40.50.2000">
    <property type="entry name" value="Glycogen Phosphorylase B"/>
    <property type="match status" value="2"/>
</dbReference>
<dbReference type="SUPFAM" id="SSF53756">
    <property type="entry name" value="UDP-Glycosyltransferase/glycogen phosphorylase"/>
    <property type="match status" value="1"/>
</dbReference>
<protein>
    <submittedName>
        <fullName evidence="1">Glycosyltransferase</fullName>
    </submittedName>
</protein>
<dbReference type="PANTHER" id="PTHR12526:SF630">
    <property type="entry name" value="GLYCOSYLTRANSFERASE"/>
    <property type="match status" value="1"/>
</dbReference>
<dbReference type="CDD" id="cd03801">
    <property type="entry name" value="GT4_PimA-like"/>
    <property type="match status" value="1"/>
</dbReference>
<dbReference type="Pfam" id="PF13692">
    <property type="entry name" value="Glyco_trans_1_4"/>
    <property type="match status" value="1"/>
</dbReference>
<dbReference type="Proteomes" id="UP000808337">
    <property type="component" value="Unassembled WGS sequence"/>
</dbReference>
<evidence type="ECO:0000313" key="1">
    <source>
        <dbReference type="EMBL" id="MBK9984173.1"/>
    </source>
</evidence>
<gene>
    <name evidence="1" type="ORF">IPP15_17690</name>
</gene>
<dbReference type="PANTHER" id="PTHR12526">
    <property type="entry name" value="GLYCOSYLTRANSFERASE"/>
    <property type="match status" value="1"/>
</dbReference>